<dbReference type="PRINTS" id="PR00083">
    <property type="entry name" value="HOLDHDRGNASE"/>
</dbReference>
<dbReference type="PROSITE" id="PS00611">
    <property type="entry name" value="HISOL_DEHYDROGENASE"/>
    <property type="match status" value="1"/>
</dbReference>
<dbReference type="FunFam" id="3.40.50.1980:FF:000001">
    <property type="entry name" value="Histidinol dehydrogenase"/>
    <property type="match status" value="1"/>
</dbReference>
<evidence type="ECO:0000256" key="10">
    <source>
        <dbReference type="RuleBase" id="RU004175"/>
    </source>
</evidence>
<keyword evidence="5" id="KW-0368">Histidine biosynthesis</keyword>
<dbReference type="InterPro" id="IPR016161">
    <property type="entry name" value="Ald_DH/histidinol_DH"/>
</dbReference>
<name>A0A7C2K2E9_9PLAN</name>
<protein>
    <recommendedName>
        <fullName evidence="5">Histidinol dehydrogenase</fullName>
        <shortName evidence="5">HDH</shortName>
        <ecNumber evidence="5">1.1.1.23</ecNumber>
    </recommendedName>
</protein>
<evidence type="ECO:0000313" key="11">
    <source>
        <dbReference type="EMBL" id="HEN17119.1"/>
    </source>
</evidence>
<dbReference type="GO" id="GO:0000105">
    <property type="term" value="P:L-histidine biosynthetic process"/>
    <property type="evidence" value="ECO:0007669"/>
    <property type="project" value="UniProtKB-UniRule"/>
</dbReference>
<feature type="binding site" evidence="5 8">
    <location>
        <position position="264"/>
    </location>
    <ligand>
        <name>substrate</name>
    </ligand>
</feature>
<feature type="binding site" evidence="5 8">
    <location>
        <position position="387"/>
    </location>
    <ligand>
        <name>substrate</name>
    </ligand>
</feature>
<gene>
    <name evidence="5 11" type="primary">hisD</name>
    <name evidence="11" type="ORF">ENQ76_16795</name>
</gene>
<dbReference type="Gene3D" id="1.20.5.1300">
    <property type="match status" value="1"/>
</dbReference>
<dbReference type="GO" id="GO:0051287">
    <property type="term" value="F:NAD binding"/>
    <property type="evidence" value="ECO:0007669"/>
    <property type="project" value="InterPro"/>
</dbReference>
<evidence type="ECO:0000256" key="2">
    <source>
        <dbReference type="ARBA" id="ARBA00022723"/>
    </source>
</evidence>
<dbReference type="UniPathway" id="UPA00031">
    <property type="reaction ID" value="UER00014"/>
</dbReference>
<comment type="cofactor">
    <cofactor evidence="5 9">
        <name>Zn(2+)</name>
        <dbReference type="ChEBI" id="CHEBI:29105"/>
    </cofactor>
    <text evidence="5 9">Binds 1 zinc ion per subunit.</text>
</comment>
<feature type="binding site" evidence="5 8">
    <location>
        <position position="441"/>
    </location>
    <ligand>
        <name>substrate</name>
    </ligand>
</feature>
<feature type="binding site" evidence="5 9">
    <location>
        <position position="286"/>
    </location>
    <ligand>
        <name>Zn(2+)</name>
        <dbReference type="ChEBI" id="CHEBI:29105"/>
    </ligand>
</feature>
<keyword evidence="5" id="KW-0520">NAD</keyword>
<comment type="similarity">
    <text evidence="1 5 6 10">Belongs to the histidinol dehydrogenase family.</text>
</comment>
<feature type="binding site" evidence="5 8">
    <location>
        <position position="446"/>
    </location>
    <ligand>
        <name>substrate</name>
    </ligand>
</feature>
<feature type="active site" description="Proton acceptor" evidence="5 7">
    <location>
        <position position="353"/>
    </location>
</feature>
<feature type="binding site" evidence="5 8">
    <location>
        <position position="286"/>
    </location>
    <ligand>
        <name>substrate</name>
    </ligand>
</feature>
<dbReference type="SUPFAM" id="SSF53720">
    <property type="entry name" value="ALDH-like"/>
    <property type="match status" value="1"/>
</dbReference>
<comment type="caution">
    <text evidence="11">The sequence shown here is derived from an EMBL/GenBank/DDBJ whole genome shotgun (WGS) entry which is preliminary data.</text>
</comment>
<feature type="binding site" evidence="5 9">
    <location>
        <position position="446"/>
    </location>
    <ligand>
        <name>Zn(2+)</name>
        <dbReference type="ChEBI" id="CHEBI:29105"/>
    </ligand>
</feature>
<dbReference type="EMBL" id="DSOK01000462">
    <property type="protein sequence ID" value="HEN17119.1"/>
    <property type="molecule type" value="Genomic_DNA"/>
</dbReference>
<feature type="binding site" evidence="5 8">
    <location>
        <position position="354"/>
    </location>
    <ligand>
        <name>substrate</name>
    </ligand>
</feature>
<dbReference type="PANTHER" id="PTHR21256:SF2">
    <property type="entry name" value="HISTIDINE BIOSYNTHESIS TRIFUNCTIONAL PROTEIN"/>
    <property type="match status" value="1"/>
</dbReference>
<dbReference type="HAMAP" id="MF_01024">
    <property type="entry name" value="HisD"/>
    <property type="match status" value="1"/>
</dbReference>
<dbReference type="GO" id="GO:0008270">
    <property type="term" value="F:zinc ion binding"/>
    <property type="evidence" value="ECO:0007669"/>
    <property type="project" value="UniProtKB-UniRule"/>
</dbReference>
<keyword evidence="5" id="KW-0028">Amino-acid biosynthesis</keyword>
<dbReference type="EC" id="1.1.1.23" evidence="5"/>
<evidence type="ECO:0000256" key="4">
    <source>
        <dbReference type="ARBA" id="ARBA00023002"/>
    </source>
</evidence>
<sequence length="458" mass="49353">MTLDLRIPTLDCSRDDPLALLADLRRKLSVQGDIVSEAGRQRTIDLFGEPLSPRQVVQRICGDVRSKGLEAVLDYTAKLDRKELTRETMRVTADELAAAHAQADPKFLATIRRIRANIAEFQEKILHEDVRLVRQDGLSRVELRQRYLPLKRVGICVPGGAAAYPSTVLMTAVPARTAGVKEIAVVVPPTAYGGFNPHLLATCAEVGVTEVYRIGGAQAVAALAYGVDGIPRVDKIVGPGNLFVALAKQHVYGEVDIDSIAGPSEVVVLADDSARPEFIAADLISQAEHSPGSGVLITWHPELIDDAKAALITQLEKLPRGDLALQSLNEYGALIVARDAAQAAELTDLLAPEHLHISTRDPEAMLDRIQNAGAIFLGHYTPVAVGDYFAGPSHVLPTGGTARFANGLCANDFLKRSSVIWFNRDALDDAAEDIRRLAATEGLTAHSASVDVRLEEET</sequence>
<comment type="caution">
    <text evidence="5">Lacks conserved residue(s) required for the propagation of feature annotation.</text>
</comment>
<dbReference type="Pfam" id="PF00815">
    <property type="entry name" value="Histidinol_dh"/>
    <property type="match status" value="1"/>
</dbReference>
<keyword evidence="3 5" id="KW-0862">Zinc</keyword>
<evidence type="ECO:0000256" key="9">
    <source>
        <dbReference type="PIRSR" id="PIRSR000099-4"/>
    </source>
</evidence>
<dbReference type="GO" id="GO:0005829">
    <property type="term" value="C:cytosol"/>
    <property type="evidence" value="ECO:0007669"/>
    <property type="project" value="TreeGrafter"/>
</dbReference>
<feature type="binding site" evidence="5 8">
    <location>
        <position position="289"/>
    </location>
    <ligand>
        <name>substrate</name>
    </ligand>
</feature>
<keyword evidence="4 5" id="KW-0560">Oxidoreductase</keyword>
<dbReference type="AlphaFoldDB" id="A0A7C2K2E9"/>
<dbReference type="InterPro" id="IPR001692">
    <property type="entry name" value="Histidinol_DH_CS"/>
</dbReference>
<evidence type="ECO:0000256" key="7">
    <source>
        <dbReference type="PIRSR" id="PIRSR000099-1"/>
    </source>
</evidence>
<dbReference type="FunFam" id="3.40.50.1980:FF:000026">
    <property type="entry name" value="Histidinol dehydrogenase"/>
    <property type="match status" value="1"/>
</dbReference>
<feature type="binding site" evidence="5 9">
    <location>
        <position position="289"/>
    </location>
    <ligand>
        <name>Zn(2+)</name>
        <dbReference type="ChEBI" id="CHEBI:29105"/>
    </ligand>
</feature>
<proteinExistence type="inferred from homology"/>
<evidence type="ECO:0000256" key="5">
    <source>
        <dbReference type="HAMAP-Rule" id="MF_01024"/>
    </source>
</evidence>
<comment type="pathway">
    <text evidence="5">Amino-acid biosynthesis; L-histidine biosynthesis; L-histidine from 5-phospho-alpha-D-ribose 1-diphosphate: step 9/9.</text>
</comment>
<accession>A0A7C2K2E9</accession>
<comment type="catalytic activity">
    <reaction evidence="5">
        <text>L-histidinol + 2 NAD(+) + H2O = L-histidine + 2 NADH + 3 H(+)</text>
        <dbReference type="Rhea" id="RHEA:20641"/>
        <dbReference type="ChEBI" id="CHEBI:15377"/>
        <dbReference type="ChEBI" id="CHEBI:15378"/>
        <dbReference type="ChEBI" id="CHEBI:57540"/>
        <dbReference type="ChEBI" id="CHEBI:57595"/>
        <dbReference type="ChEBI" id="CHEBI:57699"/>
        <dbReference type="ChEBI" id="CHEBI:57945"/>
        <dbReference type="EC" id="1.1.1.23"/>
    </reaction>
</comment>
<evidence type="ECO:0000256" key="8">
    <source>
        <dbReference type="PIRSR" id="PIRSR000099-3"/>
    </source>
</evidence>
<evidence type="ECO:0000256" key="3">
    <source>
        <dbReference type="ARBA" id="ARBA00022833"/>
    </source>
</evidence>
<dbReference type="InterPro" id="IPR012131">
    <property type="entry name" value="Hstdl_DH"/>
</dbReference>
<reference evidence="11" key="1">
    <citation type="journal article" date="2020" name="mSystems">
        <title>Genome- and Community-Level Interaction Insights into Carbon Utilization and Element Cycling Functions of Hydrothermarchaeota in Hydrothermal Sediment.</title>
        <authorList>
            <person name="Zhou Z."/>
            <person name="Liu Y."/>
            <person name="Xu W."/>
            <person name="Pan J."/>
            <person name="Luo Z.H."/>
            <person name="Li M."/>
        </authorList>
    </citation>
    <scope>NUCLEOTIDE SEQUENCE [LARGE SCALE GENOMIC DNA]</scope>
    <source>
        <strain evidence="11">SpSt-339</strain>
    </source>
</reference>
<dbReference type="CDD" id="cd06572">
    <property type="entry name" value="Histidinol_dh"/>
    <property type="match status" value="1"/>
</dbReference>
<feature type="active site" description="Proton acceptor" evidence="5 7">
    <location>
        <position position="354"/>
    </location>
</feature>
<feature type="binding site" evidence="5 9">
    <location>
        <position position="387"/>
    </location>
    <ligand>
        <name>Zn(2+)</name>
        <dbReference type="ChEBI" id="CHEBI:29105"/>
    </ligand>
</feature>
<dbReference type="PIRSF" id="PIRSF000099">
    <property type="entry name" value="Histidinol_dh"/>
    <property type="match status" value="1"/>
</dbReference>
<comment type="function">
    <text evidence="5">Catalyzes the sequential NAD-dependent oxidations of L-histidinol to L-histidinaldehyde and then to L-histidine.</text>
</comment>
<evidence type="ECO:0000256" key="1">
    <source>
        <dbReference type="ARBA" id="ARBA00010178"/>
    </source>
</evidence>
<dbReference type="PANTHER" id="PTHR21256">
    <property type="entry name" value="HISTIDINOL DEHYDROGENASE HDH"/>
    <property type="match status" value="1"/>
</dbReference>
<organism evidence="11">
    <name type="scientific">Schlesneria paludicola</name>
    <dbReference type="NCBI Taxonomy" id="360056"/>
    <lineage>
        <taxon>Bacteria</taxon>
        <taxon>Pseudomonadati</taxon>
        <taxon>Planctomycetota</taxon>
        <taxon>Planctomycetia</taxon>
        <taxon>Planctomycetales</taxon>
        <taxon>Planctomycetaceae</taxon>
        <taxon>Schlesneria</taxon>
    </lineage>
</organism>
<evidence type="ECO:0000256" key="6">
    <source>
        <dbReference type="PIRNR" id="PIRNR000099"/>
    </source>
</evidence>
<keyword evidence="2 5" id="KW-0479">Metal-binding</keyword>
<dbReference type="Gene3D" id="3.40.50.1980">
    <property type="entry name" value="Nitrogenase molybdenum iron protein domain"/>
    <property type="match status" value="2"/>
</dbReference>
<dbReference type="GO" id="GO:0004399">
    <property type="term" value="F:histidinol dehydrogenase activity"/>
    <property type="evidence" value="ECO:0007669"/>
    <property type="project" value="UniProtKB-UniRule"/>
</dbReference>
<dbReference type="InterPro" id="IPR022695">
    <property type="entry name" value="Histidinol_DH_monofunct"/>
</dbReference>
<dbReference type="NCBIfam" id="TIGR00069">
    <property type="entry name" value="hisD"/>
    <property type="match status" value="1"/>
</dbReference>